<organism evidence="3 4">
    <name type="scientific">Suillus placidus</name>
    <dbReference type="NCBI Taxonomy" id="48579"/>
    <lineage>
        <taxon>Eukaryota</taxon>
        <taxon>Fungi</taxon>
        <taxon>Dikarya</taxon>
        <taxon>Basidiomycota</taxon>
        <taxon>Agaricomycotina</taxon>
        <taxon>Agaricomycetes</taxon>
        <taxon>Agaricomycetidae</taxon>
        <taxon>Boletales</taxon>
        <taxon>Suillineae</taxon>
        <taxon>Suillaceae</taxon>
        <taxon>Suillus</taxon>
    </lineage>
</organism>
<gene>
    <name evidence="3" type="ORF">EV702DRAFT_1278863</name>
</gene>
<dbReference type="OrthoDB" id="2638860at2759"/>
<feature type="transmembrane region" description="Helical" evidence="1">
    <location>
        <begin position="6"/>
        <end position="26"/>
    </location>
</feature>
<keyword evidence="1" id="KW-1133">Transmembrane helix</keyword>
<dbReference type="Pfam" id="PF20151">
    <property type="entry name" value="DUF6533"/>
    <property type="match status" value="1"/>
</dbReference>
<evidence type="ECO:0000313" key="4">
    <source>
        <dbReference type="Proteomes" id="UP000714275"/>
    </source>
</evidence>
<feature type="transmembrane region" description="Helical" evidence="1">
    <location>
        <begin position="77"/>
        <end position="102"/>
    </location>
</feature>
<reference evidence="3" key="1">
    <citation type="journal article" date="2020" name="New Phytol.">
        <title>Comparative genomics reveals dynamic genome evolution in host specialist ectomycorrhizal fungi.</title>
        <authorList>
            <person name="Lofgren L.A."/>
            <person name="Nguyen N.H."/>
            <person name="Vilgalys R."/>
            <person name="Ruytinx J."/>
            <person name="Liao H.L."/>
            <person name="Branco S."/>
            <person name="Kuo A."/>
            <person name="LaButti K."/>
            <person name="Lipzen A."/>
            <person name="Andreopoulos W."/>
            <person name="Pangilinan J."/>
            <person name="Riley R."/>
            <person name="Hundley H."/>
            <person name="Na H."/>
            <person name="Barry K."/>
            <person name="Grigoriev I.V."/>
            <person name="Stajich J.E."/>
            <person name="Kennedy P.G."/>
        </authorList>
    </citation>
    <scope>NUCLEOTIDE SEQUENCE</scope>
    <source>
        <strain evidence="3">DOB743</strain>
    </source>
</reference>
<dbReference type="AlphaFoldDB" id="A0A9P6ZUG0"/>
<feature type="transmembrane region" description="Helical" evidence="1">
    <location>
        <begin position="214"/>
        <end position="233"/>
    </location>
</feature>
<dbReference type="EMBL" id="JABBWD010000023">
    <property type="protein sequence ID" value="KAG1776980.1"/>
    <property type="molecule type" value="Genomic_DNA"/>
</dbReference>
<evidence type="ECO:0000256" key="1">
    <source>
        <dbReference type="SAM" id="Phobius"/>
    </source>
</evidence>
<proteinExistence type="predicted"/>
<comment type="caution">
    <text evidence="3">The sequence shown here is derived from an EMBL/GenBank/DDBJ whole genome shotgun (WGS) entry which is preliminary data.</text>
</comment>
<feature type="domain" description="DUF6533" evidence="2">
    <location>
        <begin position="11"/>
        <end position="54"/>
    </location>
</feature>
<keyword evidence="1" id="KW-0812">Transmembrane</keyword>
<protein>
    <recommendedName>
        <fullName evidence="2">DUF6533 domain-containing protein</fullName>
    </recommendedName>
</protein>
<keyword evidence="4" id="KW-1185">Reference proteome</keyword>
<name>A0A9P6ZUG0_9AGAM</name>
<feature type="transmembrane region" description="Helical" evidence="1">
    <location>
        <begin position="165"/>
        <end position="187"/>
    </location>
</feature>
<dbReference type="InterPro" id="IPR045340">
    <property type="entry name" value="DUF6533"/>
</dbReference>
<dbReference type="Proteomes" id="UP000714275">
    <property type="component" value="Unassembled WGS sequence"/>
</dbReference>
<feature type="transmembrane region" description="Helical" evidence="1">
    <location>
        <begin position="114"/>
        <end position="136"/>
    </location>
</feature>
<evidence type="ECO:0000313" key="3">
    <source>
        <dbReference type="EMBL" id="KAG1776980.1"/>
    </source>
</evidence>
<accession>A0A9P6ZUG0</accession>
<feature type="transmembrane region" description="Helical" evidence="1">
    <location>
        <begin position="245"/>
        <end position="267"/>
    </location>
</feature>
<sequence length="303" mass="33477">MSRSNLDYGFVVAAFAGVMYDWVLTFGQEVELVWRQRWSLITVLFLGVRYLGIIFAVLLVLISVPTISLTDADSSGFILYVAANWVAIFATVMLGVIMIARLYAMYQGSGRKVLIPLVVVFVAANIVIGVGLAMTITNVSGEEVILSGTYQCAFNYNGDYLLLDFITWILGTVWEVLALSLAVWIAVKHFRELRQYSAGGMINDCFTVLMKTHMAYFTSVVGLSCLGLGSFFPPFSTEYSLRTQIYLGLLAVFRSLQMFVLGPRLILGVREYYAKVVTDSDAATGMASIVFQERVHVSTSSSV</sequence>
<feature type="transmembrane region" description="Helical" evidence="1">
    <location>
        <begin position="38"/>
        <end position="65"/>
    </location>
</feature>
<keyword evidence="1" id="KW-0472">Membrane</keyword>
<evidence type="ECO:0000259" key="2">
    <source>
        <dbReference type="Pfam" id="PF20151"/>
    </source>
</evidence>